<name>A0ABX1SCH2_9PSEU</name>
<accession>A0ABX1SCH2</accession>
<keyword evidence="1" id="KW-0812">Transmembrane</keyword>
<protein>
    <submittedName>
        <fullName evidence="2">Uncharacterized protein</fullName>
    </submittedName>
</protein>
<keyword evidence="1" id="KW-1133">Transmembrane helix</keyword>
<feature type="transmembrane region" description="Helical" evidence="1">
    <location>
        <begin position="147"/>
        <end position="166"/>
    </location>
</feature>
<feature type="transmembrane region" description="Helical" evidence="1">
    <location>
        <begin position="87"/>
        <end position="106"/>
    </location>
</feature>
<gene>
    <name evidence="2" type="ORF">HF526_18370</name>
</gene>
<dbReference type="EMBL" id="JAAXLA010000033">
    <property type="protein sequence ID" value="NMH99261.1"/>
    <property type="molecule type" value="Genomic_DNA"/>
</dbReference>
<dbReference type="RefSeq" id="WP_169382744.1">
    <property type="nucleotide sequence ID" value="NZ_JAAXLA010000033.1"/>
</dbReference>
<keyword evidence="1" id="KW-0472">Membrane</keyword>
<comment type="caution">
    <text evidence="2">The sequence shown here is derived from an EMBL/GenBank/DDBJ whole genome shotgun (WGS) entry which is preliminary data.</text>
</comment>
<evidence type="ECO:0000313" key="2">
    <source>
        <dbReference type="EMBL" id="NMH99261.1"/>
    </source>
</evidence>
<reference evidence="2 3" key="1">
    <citation type="submission" date="2020-04" db="EMBL/GenBank/DDBJ databases">
        <authorList>
            <person name="Klaysubun C."/>
            <person name="Duangmal K."/>
            <person name="Lipun K."/>
        </authorList>
    </citation>
    <scope>NUCLEOTIDE SEQUENCE [LARGE SCALE GENOMIC DNA]</scope>
    <source>
        <strain evidence="2 3">K10HN5</strain>
    </source>
</reference>
<dbReference type="Proteomes" id="UP000820669">
    <property type="component" value="Unassembled WGS sequence"/>
</dbReference>
<keyword evidence="3" id="KW-1185">Reference proteome</keyword>
<feature type="transmembrane region" description="Helical" evidence="1">
    <location>
        <begin position="58"/>
        <end position="75"/>
    </location>
</feature>
<organism evidence="2 3">
    <name type="scientific">Pseudonocardia acidicola</name>
    <dbReference type="NCBI Taxonomy" id="2724939"/>
    <lineage>
        <taxon>Bacteria</taxon>
        <taxon>Bacillati</taxon>
        <taxon>Actinomycetota</taxon>
        <taxon>Actinomycetes</taxon>
        <taxon>Pseudonocardiales</taxon>
        <taxon>Pseudonocardiaceae</taxon>
        <taxon>Pseudonocardia</taxon>
    </lineage>
</organism>
<proteinExistence type="predicted"/>
<evidence type="ECO:0000313" key="3">
    <source>
        <dbReference type="Proteomes" id="UP000820669"/>
    </source>
</evidence>
<evidence type="ECO:0000256" key="1">
    <source>
        <dbReference type="SAM" id="Phobius"/>
    </source>
</evidence>
<feature type="transmembrane region" description="Helical" evidence="1">
    <location>
        <begin position="26"/>
        <end position="46"/>
    </location>
</feature>
<sequence>MIVLDSSPTLLAGEERRSMDADGRGTLGVVRCALVALSALGILGVVAEIGAPGRLQTVPWVGVGLLAVATVLLVLPRRAKLLPLVRILALLVLGAAAFGVAEHLLAHPDPAGFDHQIGTYWASLSPLTRSWYGGGAAGAATPLAPGMLGQAALLLLLATTGAGSRFPRLRRSER</sequence>